<proteinExistence type="predicted"/>
<feature type="region of interest" description="Disordered" evidence="1">
    <location>
        <begin position="1"/>
        <end position="33"/>
    </location>
</feature>
<feature type="compositionally biased region" description="Basic and acidic residues" evidence="1">
    <location>
        <begin position="1"/>
        <end position="11"/>
    </location>
</feature>
<gene>
    <name evidence="2" type="ORF">BA062_24625</name>
</gene>
<evidence type="ECO:0000313" key="2">
    <source>
        <dbReference type="EMBL" id="PXY26336.1"/>
    </source>
</evidence>
<evidence type="ECO:0000313" key="3">
    <source>
        <dbReference type="Proteomes" id="UP000247892"/>
    </source>
</evidence>
<dbReference type="EMBL" id="MASU01000011">
    <property type="protein sequence ID" value="PXY26336.1"/>
    <property type="molecule type" value="Genomic_DNA"/>
</dbReference>
<dbReference type="AlphaFoldDB" id="A0A318LJQ5"/>
<accession>A0A318LJQ5</accession>
<evidence type="ECO:0000256" key="1">
    <source>
        <dbReference type="SAM" id="MobiDB-lite"/>
    </source>
</evidence>
<protein>
    <submittedName>
        <fullName evidence="2">Uncharacterized protein</fullName>
    </submittedName>
</protein>
<name>A0A318LJQ5_9PSEU</name>
<reference evidence="2 3" key="1">
    <citation type="submission" date="2016-07" db="EMBL/GenBank/DDBJ databases">
        <title>Draft genome sequence of Prauserella sp. YIM 121212, isolated from alkaline soil.</title>
        <authorList>
            <person name="Ruckert C."/>
            <person name="Albersmeier A."/>
            <person name="Jiang C.-L."/>
            <person name="Jiang Y."/>
            <person name="Kalinowski J."/>
            <person name="Schneider O."/>
            <person name="Winkler A."/>
            <person name="Zotchev S.B."/>
        </authorList>
    </citation>
    <scope>NUCLEOTIDE SEQUENCE [LARGE SCALE GENOMIC DNA]</scope>
    <source>
        <strain evidence="2 3">YIM 121212</strain>
    </source>
</reference>
<dbReference type="Proteomes" id="UP000247892">
    <property type="component" value="Unassembled WGS sequence"/>
</dbReference>
<organism evidence="2 3">
    <name type="scientific">Prauserella flavalba</name>
    <dbReference type="NCBI Taxonomy" id="1477506"/>
    <lineage>
        <taxon>Bacteria</taxon>
        <taxon>Bacillati</taxon>
        <taxon>Actinomycetota</taxon>
        <taxon>Actinomycetes</taxon>
        <taxon>Pseudonocardiales</taxon>
        <taxon>Pseudonocardiaceae</taxon>
        <taxon>Prauserella</taxon>
    </lineage>
</organism>
<keyword evidence="3" id="KW-1185">Reference proteome</keyword>
<sequence length="64" mass="7402">MEHDMAVRLDLEPSGVERTGPATDDDLPPTEQPARRFDLGFVRVWPPRPLRLLEPNFAVRYCRV</sequence>
<comment type="caution">
    <text evidence="2">The sequence shown here is derived from an EMBL/GenBank/DDBJ whole genome shotgun (WGS) entry which is preliminary data.</text>
</comment>